<dbReference type="RefSeq" id="WP_135591170.1">
    <property type="nucleotide sequence ID" value="NZ_RQEZ01000060.1"/>
</dbReference>
<evidence type="ECO:0000313" key="3">
    <source>
        <dbReference type="Proteomes" id="UP000298277"/>
    </source>
</evidence>
<protein>
    <recommendedName>
        <fullName evidence="4">Histidine kinase N-terminal 7TM region domain-containing protein</fullName>
    </recommendedName>
</protein>
<feature type="transmembrane region" description="Helical" evidence="1">
    <location>
        <begin position="196"/>
        <end position="216"/>
    </location>
</feature>
<evidence type="ECO:0000313" key="2">
    <source>
        <dbReference type="EMBL" id="TGK39192.1"/>
    </source>
</evidence>
<dbReference type="Proteomes" id="UP000298277">
    <property type="component" value="Unassembled WGS sequence"/>
</dbReference>
<feature type="transmembrane region" description="Helical" evidence="1">
    <location>
        <begin position="29"/>
        <end position="45"/>
    </location>
</feature>
<name>A0A5F1YFM5_9LEPT</name>
<accession>A0A5F1YFM5</accession>
<dbReference type="NCBIfam" id="NF047679">
    <property type="entry name" value="LIC10906_fam"/>
    <property type="match status" value="1"/>
</dbReference>
<organism evidence="2 3">
    <name type="scientific">Leptospira gomenensis</name>
    <dbReference type="NCBI Taxonomy" id="2484974"/>
    <lineage>
        <taxon>Bacteria</taxon>
        <taxon>Pseudomonadati</taxon>
        <taxon>Spirochaetota</taxon>
        <taxon>Spirochaetia</taxon>
        <taxon>Leptospirales</taxon>
        <taxon>Leptospiraceae</taxon>
        <taxon>Leptospira</taxon>
    </lineage>
</organism>
<feature type="transmembrane region" description="Helical" evidence="1">
    <location>
        <begin position="57"/>
        <end position="73"/>
    </location>
</feature>
<proteinExistence type="predicted"/>
<gene>
    <name evidence="2" type="ORF">EHQ17_00505</name>
</gene>
<feature type="transmembrane region" description="Helical" evidence="1">
    <location>
        <begin position="94"/>
        <end position="116"/>
    </location>
</feature>
<dbReference type="EMBL" id="RQFA01000007">
    <property type="protein sequence ID" value="TGK39192.1"/>
    <property type="molecule type" value="Genomic_DNA"/>
</dbReference>
<feature type="transmembrane region" description="Helical" evidence="1">
    <location>
        <begin position="164"/>
        <end position="184"/>
    </location>
</feature>
<keyword evidence="1" id="KW-1133">Transmembrane helix</keyword>
<feature type="transmembrane region" description="Helical" evidence="1">
    <location>
        <begin position="6"/>
        <end position="22"/>
    </location>
</feature>
<keyword evidence="3" id="KW-1185">Reference proteome</keyword>
<evidence type="ECO:0000256" key="1">
    <source>
        <dbReference type="SAM" id="Phobius"/>
    </source>
</evidence>
<evidence type="ECO:0008006" key="4">
    <source>
        <dbReference type="Google" id="ProtNLM"/>
    </source>
</evidence>
<feature type="transmembrane region" description="Helical" evidence="1">
    <location>
        <begin position="128"/>
        <end position="152"/>
    </location>
</feature>
<dbReference type="OrthoDB" id="322739at2"/>
<keyword evidence="1" id="KW-0472">Membrane</keyword>
<sequence>MVSTSIGVFVFSLGLYVRIFAPKEPVRNYFFYLTISLSLWMLFLGQRDFFGNEYRTLLVHWTLIPIIFAPYLLHEVVSSLLHIQRDGLFRKYEYYINIMLLFYFSIVILGCRAVEIRDPEKFSYSPTWNYHLIIGYCSFYVLISCFKTFISIFKNHADERVKAFLLFSGIMISLSVSLLFVYILPLLGYFFASKSAFGIIVSSVLWVIAILHYDAFRIRESILEGNSIPLLTRLSSSFFLALFRILDPNEYRMRLLISKANLVLNVASKNHELAMKTDLEKFERAEIVADIFRNRIR</sequence>
<reference evidence="2" key="1">
    <citation type="journal article" date="2019" name="PLoS Negl. Trop. Dis.">
        <title>Revisiting the worldwide diversity of Leptospira species in the environment.</title>
        <authorList>
            <person name="Vincent A.T."/>
            <person name="Schiettekatte O."/>
            <person name="Bourhy P."/>
            <person name="Veyrier F.J."/>
            <person name="Picardeau M."/>
        </authorList>
    </citation>
    <scope>NUCLEOTIDE SEQUENCE [LARGE SCALE GENOMIC DNA]</scope>
    <source>
        <strain evidence="2">201800299</strain>
    </source>
</reference>
<comment type="caution">
    <text evidence="2">The sequence shown here is derived from an EMBL/GenBank/DDBJ whole genome shotgun (WGS) entry which is preliminary data.</text>
</comment>
<dbReference type="AlphaFoldDB" id="A0A5F1YFM5"/>
<keyword evidence="1" id="KW-0812">Transmembrane</keyword>